<comment type="caution">
    <text evidence="1">The sequence shown here is derived from an EMBL/GenBank/DDBJ whole genome shotgun (WGS) entry which is preliminary data.</text>
</comment>
<accession>A0ABT8DAA2</accession>
<protein>
    <submittedName>
        <fullName evidence="1">Uncharacterized protein</fullName>
    </submittedName>
</protein>
<keyword evidence="2" id="KW-1185">Reference proteome</keyword>
<evidence type="ECO:0000313" key="1">
    <source>
        <dbReference type="EMBL" id="MDN3713415.1"/>
    </source>
</evidence>
<dbReference type="EMBL" id="JAUFRC010000001">
    <property type="protein sequence ID" value="MDN3713415.1"/>
    <property type="molecule type" value="Genomic_DNA"/>
</dbReference>
<gene>
    <name evidence="1" type="ORF">QWZ10_19810</name>
</gene>
<organism evidence="1 2">
    <name type="scientific">Paracoccus cavernae</name>
    <dbReference type="NCBI Taxonomy" id="1571207"/>
    <lineage>
        <taxon>Bacteria</taxon>
        <taxon>Pseudomonadati</taxon>
        <taxon>Pseudomonadota</taxon>
        <taxon>Alphaproteobacteria</taxon>
        <taxon>Rhodobacterales</taxon>
        <taxon>Paracoccaceae</taxon>
        <taxon>Paracoccus</taxon>
    </lineage>
</organism>
<evidence type="ECO:0000313" key="2">
    <source>
        <dbReference type="Proteomes" id="UP001243846"/>
    </source>
</evidence>
<reference evidence="2" key="1">
    <citation type="journal article" date="2019" name="Int. J. Syst. Evol. Microbiol.">
        <title>The Global Catalogue of Microorganisms (GCM) 10K type strain sequencing project: providing services to taxonomists for standard genome sequencing and annotation.</title>
        <authorList>
            <consortium name="The Broad Institute Genomics Platform"/>
            <consortium name="The Broad Institute Genome Sequencing Center for Infectious Disease"/>
            <person name="Wu L."/>
            <person name="Ma J."/>
        </authorList>
    </citation>
    <scope>NUCLEOTIDE SEQUENCE [LARGE SCALE GENOMIC DNA]</scope>
    <source>
        <strain evidence="2">CECT 8482</strain>
    </source>
</reference>
<proteinExistence type="predicted"/>
<name>A0ABT8DAA2_9RHOB</name>
<sequence length="67" mass="7522">MMKPRFFETRGGWIIDRMTGRSICRVAIEDHNLDTSQRVMSAFIGALHTEFGPTNPEIEICPAPASN</sequence>
<dbReference type="Proteomes" id="UP001243846">
    <property type="component" value="Unassembled WGS sequence"/>
</dbReference>